<dbReference type="CDD" id="cd00082">
    <property type="entry name" value="HisKA"/>
    <property type="match status" value="1"/>
</dbReference>
<evidence type="ECO:0000313" key="18">
    <source>
        <dbReference type="Proteomes" id="UP000683493"/>
    </source>
</evidence>
<comment type="catalytic activity">
    <reaction evidence="1">
        <text>ATP + protein L-histidine = ADP + protein N-phospho-L-histidine.</text>
        <dbReference type="EC" id="2.7.13.3"/>
    </reaction>
</comment>
<evidence type="ECO:0000259" key="16">
    <source>
        <dbReference type="PROSITE" id="PS50112"/>
    </source>
</evidence>
<sequence>MGCAVAAVAGMVTCLNYGHPFVMLLLIAEVASVWFLVARRNISMVLADTCYWLLIGIPAIYLMFHLALRLPYGSTTMTMAKLTVNGIANALAARMLFMGWAAYSRSVPLSYREIVQNLFSLFVLLPSLVILAVSSRADFKETERAISTSLNQDSQRIDKLMETWALNRKQNLTVLAQTLSAATSGEIRNYLLLATGSDPSFKQIALMDANGEVVAFYPPPRQGESSEVGLNLADRRYLPLLRASLTPILSDVSFSWNGSPRPRVAVLAPVVKKGRFAGYVCGVITLQQTRALLDKFTEHTEKIYTLSDKNGRVIMTNRPAELGASPSIENAGRPPGSLLGKWRRETDSSGAMVTAAADYRSKIVVGELGEWTLTLEQPAAPFRRALYAKYTERFTLLLLVLIMSLGLAEFLSRRIMTNLEQLLQVTRALPSRLASGASVSWPETSVFEASYLIGNFREMADSLKDQFKRIQAANDALARQTTLLQESEEKYRLLFDSANDAIFITDIGGRILEANPLAIERLGYPRPELTGMCITEVETNEERRPREEPRERLLETKSVTYETAHRRKDGAPVPTEVSARLIQWGDRPVVLSICRDITERKRAYEARVIAMSDLISAIAHQWRQPLSTLGMIIQRTHALGSRQELSPEYLDEFKASAMRQIRYMSETIDEFRDFYRPDKERQDFSPAACIEESLKLLEAQFAHHGIEVQLTRGPGSDLLVHGGGNEFKQVMLNLLGNARDAIQERRSRQRGPERGIIRVTVASNRPGMLNIEVNDNGCGVSEETAPRLFAPYFTTKKESGGTGIGLYLSRTIIEESIGGTIRFVPNQEMTTFHIELPTGKQP</sequence>
<keyword evidence="4" id="KW-1003">Cell membrane</keyword>
<evidence type="ECO:0000256" key="3">
    <source>
        <dbReference type="ARBA" id="ARBA00012438"/>
    </source>
</evidence>
<dbReference type="InterPro" id="IPR005467">
    <property type="entry name" value="His_kinase_dom"/>
</dbReference>
<protein>
    <recommendedName>
        <fullName evidence="3">histidine kinase</fullName>
        <ecNumber evidence="3">2.7.13.3</ecNumber>
    </recommendedName>
</protein>
<keyword evidence="18" id="KW-1185">Reference proteome</keyword>
<feature type="domain" description="Histidine kinase" evidence="15">
    <location>
        <begin position="617"/>
        <end position="840"/>
    </location>
</feature>
<dbReference type="InterPro" id="IPR000014">
    <property type="entry name" value="PAS"/>
</dbReference>
<proteinExistence type="predicted"/>
<gene>
    <name evidence="17" type="ORF">KP005_13800</name>
</gene>
<dbReference type="CDD" id="cd00130">
    <property type="entry name" value="PAS"/>
    <property type="match status" value="1"/>
</dbReference>
<keyword evidence="13" id="KW-0175">Coiled coil</keyword>
<dbReference type="NCBIfam" id="TIGR00229">
    <property type="entry name" value="sensory_box"/>
    <property type="match status" value="1"/>
</dbReference>
<dbReference type="EC" id="2.7.13.3" evidence="3"/>
<keyword evidence="5" id="KW-0808">Transferase</keyword>
<evidence type="ECO:0000256" key="5">
    <source>
        <dbReference type="ARBA" id="ARBA00022679"/>
    </source>
</evidence>
<evidence type="ECO:0000259" key="15">
    <source>
        <dbReference type="PROSITE" id="PS50109"/>
    </source>
</evidence>
<evidence type="ECO:0000256" key="4">
    <source>
        <dbReference type="ARBA" id="ARBA00022475"/>
    </source>
</evidence>
<evidence type="ECO:0000256" key="12">
    <source>
        <dbReference type="ARBA" id="ARBA00023136"/>
    </source>
</evidence>
<evidence type="ECO:0000256" key="8">
    <source>
        <dbReference type="ARBA" id="ARBA00022777"/>
    </source>
</evidence>
<feature type="transmembrane region" description="Helical" evidence="14">
    <location>
        <begin position="21"/>
        <end position="39"/>
    </location>
</feature>
<evidence type="ECO:0000256" key="7">
    <source>
        <dbReference type="ARBA" id="ARBA00022741"/>
    </source>
</evidence>
<dbReference type="PROSITE" id="PS50109">
    <property type="entry name" value="HIS_KIN"/>
    <property type="match status" value="1"/>
</dbReference>
<dbReference type="InterPro" id="IPR001610">
    <property type="entry name" value="PAC"/>
</dbReference>
<reference evidence="17 18" key="1">
    <citation type="submission" date="2021-06" db="EMBL/GenBank/DDBJ databases">
        <title>Gemonas diversity in paddy soil.</title>
        <authorList>
            <person name="Liu G."/>
        </authorList>
    </citation>
    <scope>NUCLEOTIDE SEQUENCE [LARGE SCALE GENOMIC DNA]</scope>
    <source>
        <strain evidence="17 18">RG29</strain>
    </source>
</reference>
<evidence type="ECO:0000256" key="11">
    <source>
        <dbReference type="ARBA" id="ARBA00023012"/>
    </source>
</evidence>
<dbReference type="InterPro" id="IPR050351">
    <property type="entry name" value="BphY/WalK/GraS-like"/>
</dbReference>
<dbReference type="InterPro" id="IPR003594">
    <property type="entry name" value="HATPase_dom"/>
</dbReference>
<feature type="coiled-coil region" evidence="13">
    <location>
        <begin position="460"/>
        <end position="490"/>
    </location>
</feature>
<evidence type="ECO:0000313" key="17">
    <source>
        <dbReference type="EMBL" id="QWV96441.1"/>
    </source>
</evidence>
<dbReference type="PANTHER" id="PTHR42878:SF7">
    <property type="entry name" value="SENSOR HISTIDINE KINASE GLRK"/>
    <property type="match status" value="1"/>
</dbReference>
<evidence type="ECO:0000256" key="13">
    <source>
        <dbReference type="SAM" id="Coils"/>
    </source>
</evidence>
<keyword evidence="9" id="KW-0067">ATP-binding</keyword>
<dbReference type="SMART" id="SM00091">
    <property type="entry name" value="PAS"/>
    <property type="match status" value="1"/>
</dbReference>
<evidence type="ECO:0000256" key="6">
    <source>
        <dbReference type="ARBA" id="ARBA00022692"/>
    </source>
</evidence>
<dbReference type="Pfam" id="PF02518">
    <property type="entry name" value="HATPase_c"/>
    <property type="match status" value="1"/>
</dbReference>
<dbReference type="SMART" id="SM00388">
    <property type="entry name" value="HisKA"/>
    <property type="match status" value="1"/>
</dbReference>
<comment type="subcellular location">
    <subcellularLocation>
        <location evidence="2">Cell membrane</location>
        <topology evidence="2">Multi-pass membrane protein</topology>
    </subcellularLocation>
</comment>
<evidence type="ECO:0000256" key="9">
    <source>
        <dbReference type="ARBA" id="ARBA00022840"/>
    </source>
</evidence>
<keyword evidence="7" id="KW-0547">Nucleotide-binding</keyword>
<evidence type="ECO:0000256" key="14">
    <source>
        <dbReference type="SAM" id="Phobius"/>
    </source>
</evidence>
<dbReference type="InterPro" id="IPR033479">
    <property type="entry name" value="dCache_1"/>
</dbReference>
<evidence type="ECO:0000256" key="2">
    <source>
        <dbReference type="ARBA" id="ARBA00004651"/>
    </source>
</evidence>
<name>A0ABX8JEM6_9BACT</name>
<dbReference type="Pfam" id="PF13426">
    <property type="entry name" value="PAS_9"/>
    <property type="match status" value="1"/>
</dbReference>
<feature type="domain" description="PAS" evidence="16">
    <location>
        <begin position="487"/>
        <end position="557"/>
    </location>
</feature>
<dbReference type="SMART" id="SM00086">
    <property type="entry name" value="PAC"/>
    <property type="match status" value="1"/>
</dbReference>
<dbReference type="Pfam" id="PF02743">
    <property type="entry name" value="dCache_1"/>
    <property type="match status" value="1"/>
</dbReference>
<keyword evidence="11" id="KW-0902">Two-component regulatory system</keyword>
<feature type="transmembrane region" description="Helical" evidence="14">
    <location>
        <begin position="82"/>
        <end position="102"/>
    </location>
</feature>
<dbReference type="Proteomes" id="UP000683493">
    <property type="component" value="Chromosome"/>
</dbReference>
<dbReference type="PROSITE" id="PS50112">
    <property type="entry name" value="PAS"/>
    <property type="match status" value="1"/>
</dbReference>
<dbReference type="SMART" id="SM00387">
    <property type="entry name" value="HATPase_c"/>
    <property type="match status" value="1"/>
</dbReference>
<dbReference type="EMBL" id="CP076724">
    <property type="protein sequence ID" value="QWV96441.1"/>
    <property type="molecule type" value="Genomic_DNA"/>
</dbReference>
<dbReference type="InterPro" id="IPR003661">
    <property type="entry name" value="HisK_dim/P_dom"/>
</dbReference>
<organism evidence="17 18">
    <name type="scientific">Geomonas diazotrophica</name>
    <dbReference type="NCBI Taxonomy" id="2843197"/>
    <lineage>
        <taxon>Bacteria</taxon>
        <taxon>Pseudomonadati</taxon>
        <taxon>Thermodesulfobacteriota</taxon>
        <taxon>Desulfuromonadia</taxon>
        <taxon>Geobacterales</taxon>
        <taxon>Geobacteraceae</taxon>
        <taxon>Geomonas</taxon>
    </lineage>
</organism>
<keyword evidence="12 14" id="KW-0472">Membrane</keyword>
<feature type="transmembrane region" description="Helical" evidence="14">
    <location>
        <begin position="51"/>
        <end position="70"/>
    </location>
</feature>
<dbReference type="PANTHER" id="PTHR42878">
    <property type="entry name" value="TWO-COMPONENT HISTIDINE KINASE"/>
    <property type="match status" value="1"/>
</dbReference>
<keyword evidence="10 14" id="KW-1133">Transmembrane helix</keyword>
<evidence type="ECO:0000256" key="10">
    <source>
        <dbReference type="ARBA" id="ARBA00022989"/>
    </source>
</evidence>
<evidence type="ECO:0000256" key="1">
    <source>
        <dbReference type="ARBA" id="ARBA00000085"/>
    </source>
</evidence>
<accession>A0ABX8JEM6</accession>
<feature type="transmembrane region" description="Helical" evidence="14">
    <location>
        <begin position="114"/>
        <end position="134"/>
    </location>
</feature>
<keyword evidence="6 14" id="KW-0812">Transmembrane</keyword>
<keyword evidence="8" id="KW-0418">Kinase</keyword>